<gene>
    <name evidence="2" type="ORF">JTE90_020763</name>
</gene>
<evidence type="ECO:0000313" key="3">
    <source>
        <dbReference type="Proteomes" id="UP000827092"/>
    </source>
</evidence>
<keyword evidence="3" id="KW-1185">Reference proteome</keyword>
<dbReference type="EMBL" id="JAFNEN010000890">
    <property type="protein sequence ID" value="KAG8176365.1"/>
    <property type="molecule type" value="Genomic_DNA"/>
</dbReference>
<dbReference type="AlphaFoldDB" id="A0AAV6TWN9"/>
<organism evidence="2 3">
    <name type="scientific">Oedothorax gibbosus</name>
    <dbReference type="NCBI Taxonomy" id="931172"/>
    <lineage>
        <taxon>Eukaryota</taxon>
        <taxon>Metazoa</taxon>
        <taxon>Ecdysozoa</taxon>
        <taxon>Arthropoda</taxon>
        <taxon>Chelicerata</taxon>
        <taxon>Arachnida</taxon>
        <taxon>Araneae</taxon>
        <taxon>Araneomorphae</taxon>
        <taxon>Entelegynae</taxon>
        <taxon>Araneoidea</taxon>
        <taxon>Linyphiidae</taxon>
        <taxon>Erigoninae</taxon>
        <taxon>Oedothorax</taxon>
    </lineage>
</organism>
<name>A0AAV6TWN9_9ARAC</name>
<comment type="caution">
    <text evidence="2">The sequence shown here is derived from an EMBL/GenBank/DDBJ whole genome shotgun (WGS) entry which is preliminary data.</text>
</comment>
<evidence type="ECO:0000256" key="1">
    <source>
        <dbReference type="SAM" id="Phobius"/>
    </source>
</evidence>
<evidence type="ECO:0000313" key="2">
    <source>
        <dbReference type="EMBL" id="KAG8176365.1"/>
    </source>
</evidence>
<proteinExistence type="predicted"/>
<keyword evidence="1" id="KW-0472">Membrane</keyword>
<dbReference type="Proteomes" id="UP000827092">
    <property type="component" value="Unassembled WGS sequence"/>
</dbReference>
<protein>
    <submittedName>
        <fullName evidence="2">Uncharacterized protein</fullName>
    </submittedName>
</protein>
<reference evidence="2 3" key="1">
    <citation type="journal article" date="2022" name="Nat. Ecol. Evol.">
        <title>A masculinizing supergene underlies an exaggerated male reproductive morph in a spider.</title>
        <authorList>
            <person name="Hendrickx F."/>
            <person name="De Corte Z."/>
            <person name="Sonet G."/>
            <person name="Van Belleghem S.M."/>
            <person name="Kostlbacher S."/>
            <person name="Vangestel C."/>
        </authorList>
    </citation>
    <scope>NUCLEOTIDE SEQUENCE [LARGE SCALE GENOMIC DNA]</scope>
    <source>
        <strain evidence="2">W744_W776</strain>
    </source>
</reference>
<sequence>MENSIQPTSYYLKETTEHRRERHKKRNLCRTLKLLIFVGCLSGFSFQTVEFLTNFYKYTTVVNIDAKRTDEFPLPALTICSRYFYDFAEYCKKYSKSCMSPKDTESFCREQPLKCNGTESHAVTPKDFPSQYTVDTFELLREMTYKATDPPFTQHPEMFDVGPFYLRSKSSGFDVCFTSGSGFGPTGLRTTPKMSSRLYKLTSEYLNFTQEDNIYFPSDAEPFATLYIHSPFQSFRTYAKKLELNMHKQYFVYVSLEMQKLLPPPYETNCENYEDLWRKNHTAPVSREMCEHMCLHTHEKYFEQTGEHQFTTDENECFTILKDENSDSFRKDTKCKCRQKCRDGCLKLNYDINVLTQKGLWVHDDDIYQRDFRRAAVNIILEKDNVRVLSFKPQYMDVELVRYIPEASTRQ</sequence>
<feature type="transmembrane region" description="Helical" evidence="1">
    <location>
        <begin position="28"/>
        <end position="46"/>
    </location>
</feature>
<keyword evidence="1" id="KW-1133">Transmembrane helix</keyword>
<keyword evidence="1" id="KW-0812">Transmembrane</keyword>
<accession>A0AAV6TWN9</accession>